<dbReference type="EMBL" id="GGEC01065624">
    <property type="protein sequence ID" value="MBX46108.1"/>
    <property type="molecule type" value="Transcribed_RNA"/>
</dbReference>
<reference evidence="1" key="1">
    <citation type="submission" date="2018-02" db="EMBL/GenBank/DDBJ databases">
        <title>Rhizophora mucronata_Transcriptome.</title>
        <authorList>
            <person name="Meera S.P."/>
            <person name="Sreeshan A."/>
            <person name="Augustine A."/>
        </authorList>
    </citation>
    <scope>NUCLEOTIDE SEQUENCE</scope>
    <source>
        <tissue evidence="1">Leaf</tissue>
    </source>
</reference>
<name>A0A2P2NUC9_RHIMU</name>
<dbReference type="AlphaFoldDB" id="A0A2P2NUC9"/>
<sequence>MGFHNSKVWIDTFPVLILIDDLTHELIHKIWGSWTL</sequence>
<organism evidence="1">
    <name type="scientific">Rhizophora mucronata</name>
    <name type="common">Asiatic mangrove</name>
    <dbReference type="NCBI Taxonomy" id="61149"/>
    <lineage>
        <taxon>Eukaryota</taxon>
        <taxon>Viridiplantae</taxon>
        <taxon>Streptophyta</taxon>
        <taxon>Embryophyta</taxon>
        <taxon>Tracheophyta</taxon>
        <taxon>Spermatophyta</taxon>
        <taxon>Magnoliopsida</taxon>
        <taxon>eudicotyledons</taxon>
        <taxon>Gunneridae</taxon>
        <taxon>Pentapetalae</taxon>
        <taxon>rosids</taxon>
        <taxon>fabids</taxon>
        <taxon>Malpighiales</taxon>
        <taxon>Rhizophoraceae</taxon>
        <taxon>Rhizophora</taxon>
    </lineage>
</organism>
<proteinExistence type="predicted"/>
<accession>A0A2P2NUC9</accession>
<evidence type="ECO:0000313" key="1">
    <source>
        <dbReference type="EMBL" id="MBX46108.1"/>
    </source>
</evidence>
<protein>
    <submittedName>
        <fullName evidence="1">Uncharacterized protein</fullName>
    </submittedName>
</protein>